<name>A0ABQ7HCU5_GEOSE</name>
<evidence type="ECO:0000313" key="1">
    <source>
        <dbReference type="EMBL" id="KAF6510015.1"/>
    </source>
</evidence>
<reference evidence="1 2" key="1">
    <citation type="submission" date="2016-03" db="EMBL/GenBank/DDBJ databases">
        <title>Spore heat resistance.</title>
        <authorList>
            <person name="Boekhorst J."/>
            <person name="Berendsen E.M."/>
            <person name="Wells-Bennik M.H."/>
            <person name="Kuipers O.P."/>
        </authorList>
    </citation>
    <scope>NUCLEOTIDE SEQUENCE [LARGE SCALE GENOMIC DNA]</scope>
    <source>
        <strain evidence="1 2">GS8</strain>
    </source>
</reference>
<dbReference type="Proteomes" id="UP000773850">
    <property type="component" value="Unassembled WGS sequence"/>
</dbReference>
<evidence type="ECO:0000313" key="2">
    <source>
        <dbReference type="Proteomes" id="UP000773850"/>
    </source>
</evidence>
<protein>
    <submittedName>
        <fullName evidence="1">Uncharacterized protein</fullName>
    </submittedName>
</protein>
<keyword evidence="2" id="KW-1185">Reference proteome</keyword>
<organism evidence="1 2">
    <name type="scientific">Geobacillus stearothermophilus</name>
    <name type="common">Bacillus stearothermophilus</name>
    <dbReference type="NCBI Taxonomy" id="1422"/>
    <lineage>
        <taxon>Bacteria</taxon>
        <taxon>Bacillati</taxon>
        <taxon>Bacillota</taxon>
        <taxon>Bacilli</taxon>
        <taxon>Bacillales</taxon>
        <taxon>Anoxybacillaceae</taxon>
        <taxon>Geobacillus</taxon>
    </lineage>
</organism>
<accession>A0ABQ7HCU5</accession>
<comment type="caution">
    <text evidence="1">The sequence shown here is derived from an EMBL/GenBank/DDBJ whole genome shotgun (WGS) entry which is preliminary data.</text>
</comment>
<sequence length="40" mass="4803">MNKAGRNKTLRFFFDEGGRQRERFSLRRVHRGGRNGHTTR</sequence>
<proteinExistence type="predicted"/>
<gene>
    <name evidence="1" type="ORF">GS8_2172</name>
</gene>
<dbReference type="EMBL" id="LUCS01000028">
    <property type="protein sequence ID" value="KAF6510015.1"/>
    <property type="molecule type" value="Genomic_DNA"/>
</dbReference>